<name>A0A3E4GNB0_9FIRM</name>
<keyword evidence="1" id="KW-1133">Transmembrane helix</keyword>
<feature type="transmembrane region" description="Helical" evidence="1">
    <location>
        <begin position="106"/>
        <end position="123"/>
    </location>
</feature>
<dbReference type="AlphaFoldDB" id="A0A3E4GNB0"/>
<dbReference type="Proteomes" id="UP000260655">
    <property type="component" value="Unassembled WGS sequence"/>
</dbReference>
<dbReference type="Pfam" id="PF22564">
    <property type="entry name" value="HAAS"/>
    <property type="match status" value="1"/>
</dbReference>
<accession>A0A3E4GNB0</accession>
<protein>
    <submittedName>
        <fullName evidence="2">DUF1700 domain-containing protein</fullName>
    </submittedName>
</protein>
<feature type="transmembrane region" description="Helical" evidence="1">
    <location>
        <begin position="129"/>
        <end position="147"/>
    </location>
</feature>
<organism evidence="2 3">
    <name type="scientific">Coprococcus comes</name>
    <dbReference type="NCBI Taxonomy" id="410072"/>
    <lineage>
        <taxon>Bacteria</taxon>
        <taxon>Bacillati</taxon>
        <taxon>Bacillota</taxon>
        <taxon>Clostridia</taxon>
        <taxon>Lachnospirales</taxon>
        <taxon>Lachnospiraceae</taxon>
        <taxon>Coprococcus</taxon>
    </lineage>
</organism>
<proteinExistence type="predicted"/>
<sequence>MTKAEFLEKLRIELSSGVTPQVLQENLNYYGQYIDDEIRKGRTESEVLAELGDPWILAKTIVDTQREESVEDVIYDSDGRTYKGNSSTEESSNIHVWSLDSWWKKLLLILVVVAVIVAIFAVISGIVSLIAPVLIPLLVIILLVRMLRRRW</sequence>
<keyword evidence="1" id="KW-0812">Transmembrane</keyword>
<keyword evidence="1" id="KW-0472">Membrane</keyword>
<dbReference type="EMBL" id="QSOV01000014">
    <property type="protein sequence ID" value="RGJ21863.1"/>
    <property type="molecule type" value="Genomic_DNA"/>
</dbReference>
<reference evidence="2 3" key="1">
    <citation type="submission" date="2018-08" db="EMBL/GenBank/DDBJ databases">
        <title>A genome reference for cultivated species of the human gut microbiota.</title>
        <authorList>
            <person name="Zou Y."/>
            <person name="Xue W."/>
            <person name="Luo G."/>
        </authorList>
    </citation>
    <scope>NUCLEOTIDE SEQUENCE [LARGE SCALE GENOMIC DNA]</scope>
    <source>
        <strain evidence="2 3">TM07-19</strain>
    </source>
</reference>
<evidence type="ECO:0000313" key="2">
    <source>
        <dbReference type="EMBL" id="RGJ21863.1"/>
    </source>
</evidence>
<gene>
    <name evidence="2" type="ORF">DXD67_12185</name>
</gene>
<comment type="caution">
    <text evidence="2">The sequence shown here is derived from an EMBL/GenBank/DDBJ whole genome shotgun (WGS) entry which is preliminary data.</text>
</comment>
<dbReference type="RefSeq" id="WP_117558575.1">
    <property type="nucleotide sequence ID" value="NZ_QSOV01000014.1"/>
</dbReference>
<evidence type="ECO:0000313" key="3">
    <source>
        <dbReference type="Proteomes" id="UP000260655"/>
    </source>
</evidence>
<evidence type="ECO:0000256" key="1">
    <source>
        <dbReference type="SAM" id="Phobius"/>
    </source>
</evidence>